<protein>
    <submittedName>
        <fullName evidence="2">Putative tail protein</fullName>
    </submittedName>
</protein>
<dbReference type="EMBL" id="MT142934">
    <property type="protein sequence ID" value="QJA90751.1"/>
    <property type="molecule type" value="Genomic_DNA"/>
</dbReference>
<sequence length="672" mass="70728">MAEKLQIVIDGDASKLIAELKKSGVGIEQLGGKAKNAGGGFKVFTNDLSRFIGPVGLIGLAAGAAKGVFELSKLGAESEAVGRAFENLSGNALAAQQNMLAMDAATRDLISDTDKQKIANQLLGMQIVSNAAELEKVVGVSRRLGKEFRGMGAADAANEFAVMMSNMSVQRLDSFGISSGAVRARIDELMASVQGMTREQAFFQATMEQADDTLARLGPEATTSAEAMQGLSAEWQDFLSYLGTATENSGAVSGFFGALASGINDVKTALGGGEASERIAEIKEELAGLQEKKDAGDFGFFAQFTKDTSGLAAELDNQIADLSAELATLEGETQANEAAMREEASALAAAEAATLRYAKAVQIANAQEALDTSISKRRGKVERVLYDRADEMGGADSGAIARAQERIAAEANAAEVVAGNWRDAQREMADNLRSEIENQIKPTLSEVWKPGGDDARIDEWGRRAATIMTEGLGSEWIGRLDDEFGSTDWYAPIQAALESGDTAGAQNMLGNILANNPSMFWDEAAVIAKLDQQLAQEADTNAFIDRIMAHYSGAGQTVDMGMISAAMGIAPTEGEGGKGGTVIDMAPTAAGTWEAFQVSFLESAEGSDTMGMISGIWAQQAALVDMTSVANVLVAALVIAVQENFSFKNTLVTIIEEDLVARGALNNPRTGR</sequence>
<keyword evidence="1" id="KW-0175">Coiled coil</keyword>
<gene>
    <name evidence="2" type="ORF">MM415B03583_0011</name>
</gene>
<name>A0A6M3LBU9_9ZZZZ</name>
<evidence type="ECO:0000313" key="2">
    <source>
        <dbReference type="EMBL" id="QJA90751.1"/>
    </source>
</evidence>
<proteinExistence type="predicted"/>
<feature type="coiled-coil region" evidence="1">
    <location>
        <begin position="272"/>
        <end position="332"/>
    </location>
</feature>
<dbReference type="AlphaFoldDB" id="A0A6M3LBU9"/>
<evidence type="ECO:0000256" key="1">
    <source>
        <dbReference type="SAM" id="Coils"/>
    </source>
</evidence>
<organism evidence="2">
    <name type="scientific">viral metagenome</name>
    <dbReference type="NCBI Taxonomy" id="1070528"/>
    <lineage>
        <taxon>unclassified sequences</taxon>
        <taxon>metagenomes</taxon>
        <taxon>organismal metagenomes</taxon>
    </lineage>
</organism>
<reference evidence="2" key="1">
    <citation type="submission" date="2020-03" db="EMBL/GenBank/DDBJ databases">
        <title>The deep terrestrial virosphere.</title>
        <authorList>
            <person name="Holmfeldt K."/>
            <person name="Nilsson E."/>
            <person name="Simone D."/>
            <person name="Lopez-Fernandez M."/>
            <person name="Wu X."/>
            <person name="de Brujin I."/>
            <person name="Lundin D."/>
            <person name="Andersson A."/>
            <person name="Bertilsson S."/>
            <person name="Dopson M."/>
        </authorList>
    </citation>
    <scope>NUCLEOTIDE SEQUENCE</scope>
    <source>
        <strain evidence="2">MM415B03583</strain>
    </source>
</reference>
<accession>A0A6M3LBU9</accession>